<dbReference type="EMBL" id="LAZR01006386">
    <property type="protein sequence ID" value="KKM92486.1"/>
    <property type="molecule type" value="Genomic_DNA"/>
</dbReference>
<evidence type="ECO:0000313" key="1">
    <source>
        <dbReference type="EMBL" id="KKM92486.1"/>
    </source>
</evidence>
<gene>
    <name evidence="1" type="ORF">LCGC14_1217920</name>
</gene>
<name>A0A0F9LZF0_9ZZZZ</name>
<comment type="caution">
    <text evidence="1">The sequence shown here is derived from an EMBL/GenBank/DDBJ whole genome shotgun (WGS) entry which is preliminary data.</text>
</comment>
<dbReference type="AlphaFoldDB" id="A0A0F9LZF0"/>
<reference evidence="1" key="1">
    <citation type="journal article" date="2015" name="Nature">
        <title>Complex archaea that bridge the gap between prokaryotes and eukaryotes.</title>
        <authorList>
            <person name="Spang A."/>
            <person name="Saw J.H."/>
            <person name="Jorgensen S.L."/>
            <person name="Zaremba-Niedzwiedzka K."/>
            <person name="Martijn J."/>
            <person name="Lind A.E."/>
            <person name="van Eijk R."/>
            <person name="Schleper C."/>
            <person name="Guy L."/>
            <person name="Ettema T.J."/>
        </authorList>
    </citation>
    <scope>NUCLEOTIDE SEQUENCE</scope>
</reference>
<accession>A0A0F9LZF0</accession>
<organism evidence="1">
    <name type="scientific">marine sediment metagenome</name>
    <dbReference type="NCBI Taxonomy" id="412755"/>
    <lineage>
        <taxon>unclassified sequences</taxon>
        <taxon>metagenomes</taxon>
        <taxon>ecological metagenomes</taxon>
    </lineage>
</organism>
<dbReference type="InterPro" id="IPR036390">
    <property type="entry name" value="WH_DNA-bd_sf"/>
</dbReference>
<sequence>MRIPKNIFETVKEHLEFLVYLNSKPIFTISEVTSKTKIGDTILYKKITFWEKEGLVEKKLKAGTLGGYQYQYSFTPKARKELRTFLTLLLDTLNVKDELINSLKQIDDDKKEEVFALITNFFKSLEKT</sequence>
<dbReference type="SUPFAM" id="SSF46785">
    <property type="entry name" value="Winged helix' DNA-binding domain"/>
    <property type="match status" value="1"/>
</dbReference>
<proteinExistence type="predicted"/>
<protein>
    <submittedName>
        <fullName evidence="1">Uncharacterized protein</fullName>
    </submittedName>
</protein>